<evidence type="ECO:0000313" key="1">
    <source>
        <dbReference type="EMBL" id="KAH7655778.1"/>
    </source>
</evidence>
<gene>
    <name evidence="1" type="ORF">IHE45_18G034100</name>
</gene>
<dbReference type="EC" id="6.1.1.14" evidence="1"/>
<dbReference type="EMBL" id="CM037028">
    <property type="protein sequence ID" value="KAH7655778.1"/>
    <property type="molecule type" value="Genomic_DNA"/>
</dbReference>
<proteinExistence type="predicted"/>
<evidence type="ECO:0000313" key="2">
    <source>
        <dbReference type="Proteomes" id="UP000827976"/>
    </source>
</evidence>
<protein>
    <submittedName>
        <fullName evidence="1">Glycine--tRNA ligase protein</fullName>
        <ecNumber evidence="1">6.1.1.14</ecNumber>
    </submittedName>
</protein>
<keyword evidence="1" id="KW-0436">Ligase</keyword>
<accession>A0ACB7U628</accession>
<organism evidence="1 2">
    <name type="scientific">Dioscorea alata</name>
    <name type="common">Purple yam</name>
    <dbReference type="NCBI Taxonomy" id="55571"/>
    <lineage>
        <taxon>Eukaryota</taxon>
        <taxon>Viridiplantae</taxon>
        <taxon>Streptophyta</taxon>
        <taxon>Embryophyta</taxon>
        <taxon>Tracheophyta</taxon>
        <taxon>Spermatophyta</taxon>
        <taxon>Magnoliopsida</taxon>
        <taxon>Liliopsida</taxon>
        <taxon>Dioscoreales</taxon>
        <taxon>Dioscoreaceae</taxon>
        <taxon>Dioscorea</taxon>
    </lineage>
</organism>
<dbReference type="Proteomes" id="UP000827976">
    <property type="component" value="Chromosome 18"/>
</dbReference>
<name>A0ACB7U628_DIOAL</name>
<reference evidence="2" key="1">
    <citation type="journal article" date="2022" name="Nat. Commun.">
        <title>Chromosome evolution and the genetic basis of agronomically important traits in greater yam.</title>
        <authorList>
            <person name="Bredeson J.V."/>
            <person name="Lyons J.B."/>
            <person name="Oniyinde I.O."/>
            <person name="Okereke N.R."/>
            <person name="Kolade O."/>
            <person name="Nnabue I."/>
            <person name="Nwadili C.O."/>
            <person name="Hribova E."/>
            <person name="Parker M."/>
            <person name="Nwogha J."/>
            <person name="Shu S."/>
            <person name="Carlson J."/>
            <person name="Kariba R."/>
            <person name="Muthemba S."/>
            <person name="Knop K."/>
            <person name="Barton G.J."/>
            <person name="Sherwood A.V."/>
            <person name="Lopez-Montes A."/>
            <person name="Asiedu R."/>
            <person name="Jamnadass R."/>
            <person name="Muchugi A."/>
            <person name="Goodstein D."/>
            <person name="Egesi C.N."/>
            <person name="Featherston J."/>
            <person name="Asfaw A."/>
            <person name="Simpson G.G."/>
            <person name="Dolezel J."/>
            <person name="Hendre P.S."/>
            <person name="Van Deynze A."/>
            <person name="Kumar P.L."/>
            <person name="Obidiegwu J.E."/>
            <person name="Bhattacharjee R."/>
            <person name="Rokhsar D.S."/>
        </authorList>
    </citation>
    <scope>NUCLEOTIDE SEQUENCE [LARGE SCALE GENOMIC DNA]</scope>
    <source>
        <strain evidence="2">cv. TDa95/00328</strain>
    </source>
</reference>
<comment type="caution">
    <text evidence="1">The sequence shown here is derived from an EMBL/GenBank/DDBJ whole genome shotgun (WGS) entry which is preliminary data.</text>
</comment>
<sequence>MCKKAGSAGLAQSLFERLVLLGLKPFRLQVQYQMHPSLSEFPSNSFYEGTLQNRVTINERQSTMIDFPWPVPNLPMFFYVQMGQEEISASGTSYLNRTEASNVEKIVTTFLRSVVIPSQVDKGISSKIVCSVLSERSNSPCLAAKSAIEVESAEAHSNYLVKTGVFIDMEERKENIVRDSTSLTEGVGGCKVMYDNLLNEVANFVVAPVRVLVRFDESFLELPKDILIMASTVSTLVSIEEVQGFILYPTASIEGDEGPNQSFFDPYISAGYSAAPGVSFLIFAHAFVAVERSSFKQGTGDFVLFADFLFSYMVEV</sequence>
<keyword evidence="2" id="KW-1185">Reference proteome</keyword>